<proteinExistence type="predicted"/>
<evidence type="ECO:0000313" key="3">
    <source>
        <dbReference type="EMBL" id="ODQ76974.1"/>
    </source>
</evidence>
<keyword evidence="2" id="KW-0472">Membrane</keyword>
<dbReference type="RefSeq" id="XP_018982302.1">
    <property type="nucleotide sequence ID" value="XM_019130663.1"/>
</dbReference>
<dbReference type="GeneID" id="30148516"/>
<protein>
    <submittedName>
        <fullName evidence="3">Uncharacterized protein</fullName>
    </submittedName>
</protein>
<feature type="region of interest" description="Disordered" evidence="1">
    <location>
        <begin position="80"/>
        <end position="103"/>
    </location>
</feature>
<evidence type="ECO:0000256" key="2">
    <source>
        <dbReference type="SAM" id="Phobius"/>
    </source>
</evidence>
<reference evidence="4" key="1">
    <citation type="submission" date="2016-05" db="EMBL/GenBank/DDBJ databases">
        <title>Comparative genomics of biotechnologically important yeasts.</title>
        <authorList>
            <consortium name="DOE Joint Genome Institute"/>
            <person name="Riley R."/>
            <person name="Haridas S."/>
            <person name="Wolfe K.H."/>
            <person name="Lopes M.R."/>
            <person name="Hittinger C.T."/>
            <person name="Goker M."/>
            <person name="Salamov A."/>
            <person name="Wisecaver J."/>
            <person name="Long T.M."/>
            <person name="Aerts A.L."/>
            <person name="Barry K."/>
            <person name="Choi C."/>
            <person name="Clum A."/>
            <person name="Coughlan A.Y."/>
            <person name="Deshpande S."/>
            <person name="Douglass A.P."/>
            <person name="Hanson S.J."/>
            <person name="Klenk H.-P."/>
            <person name="Labutti K."/>
            <person name="Lapidus A."/>
            <person name="Lindquist E."/>
            <person name="Lipzen A."/>
            <person name="Meier-Kolthoff J.P."/>
            <person name="Ohm R.A."/>
            <person name="Otillar R.P."/>
            <person name="Pangilinan J."/>
            <person name="Peng Y."/>
            <person name="Rokas A."/>
            <person name="Rosa C.A."/>
            <person name="Scheuner C."/>
            <person name="Sibirny A.A."/>
            <person name="Slot J.C."/>
            <person name="Stielow J.B."/>
            <person name="Sun H."/>
            <person name="Kurtzman C.P."/>
            <person name="Blackwell M."/>
            <person name="Grigoriev I.V."/>
            <person name="Jeffries T.W."/>
        </authorList>
    </citation>
    <scope>NUCLEOTIDE SEQUENCE [LARGE SCALE GENOMIC DNA]</scope>
    <source>
        <strain evidence="4">NRRL Y-12698</strain>
    </source>
</reference>
<dbReference type="Proteomes" id="UP000094336">
    <property type="component" value="Unassembled WGS sequence"/>
</dbReference>
<dbReference type="OrthoDB" id="4080273at2759"/>
<evidence type="ECO:0000256" key="1">
    <source>
        <dbReference type="SAM" id="MobiDB-lite"/>
    </source>
</evidence>
<accession>A0A1E3QHR1</accession>
<dbReference type="EMBL" id="KV454444">
    <property type="protein sequence ID" value="ODQ76974.1"/>
    <property type="molecule type" value="Genomic_DNA"/>
</dbReference>
<name>A0A1E3QHR1_9ASCO</name>
<keyword evidence="2" id="KW-0812">Transmembrane</keyword>
<gene>
    <name evidence="3" type="ORF">BABINDRAFT_169496</name>
</gene>
<sequence length="103" mass="11989">MARIRGFDLFAMAGVISVGVYTGVKFFGPIIIDQLEKDGNLRQDKKVPEMIRDASREMKENEEKLNSKWSEIRAQLELSKEQKEQQRKVCHVEKTPKVEQQPR</sequence>
<feature type="transmembrane region" description="Helical" evidence="2">
    <location>
        <begin position="7"/>
        <end position="32"/>
    </location>
</feature>
<organism evidence="3 4">
    <name type="scientific">Babjeviella inositovora NRRL Y-12698</name>
    <dbReference type="NCBI Taxonomy" id="984486"/>
    <lineage>
        <taxon>Eukaryota</taxon>
        <taxon>Fungi</taxon>
        <taxon>Dikarya</taxon>
        <taxon>Ascomycota</taxon>
        <taxon>Saccharomycotina</taxon>
        <taxon>Pichiomycetes</taxon>
        <taxon>Serinales incertae sedis</taxon>
        <taxon>Babjeviella</taxon>
    </lineage>
</organism>
<evidence type="ECO:0000313" key="4">
    <source>
        <dbReference type="Proteomes" id="UP000094336"/>
    </source>
</evidence>
<keyword evidence="4" id="KW-1185">Reference proteome</keyword>
<keyword evidence="2" id="KW-1133">Transmembrane helix</keyword>
<dbReference type="AlphaFoldDB" id="A0A1E3QHR1"/>